<protein>
    <submittedName>
        <fullName evidence="1">WD40 repeat-like protein</fullName>
    </submittedName>
</protein>
<gene>
    <name evidence="1" type="ORF">FA95DRAFT_1542632</name>
</gene>
<keyword evidence="2" id="KW-1185">Reference proteome</keyword>
<comment type="caution">
    <text evidence="1">The sequence shown here is derived from an EMBL/GenBank/DDBJ whole genome shotgun (WGS) entry which is preliminary data.</text>
</comment>
<organism evidence="1 2">
    <name type="scientific">Auriscalpium vulgare</name>
    <dbReference type="NCBI Taxonomy" id="40419"/>
    <lineage>
        <taxon>Eukaryota</taxon>
        <taxon>Fungi</taxon>
        <taxon>Dikarya</taxon>
        <taxon>Basidiomycota</taxon>
        <taxon>Agaricomycotina</taxon>
        <taxon>Agaricomycetes</taxon>
        <taxon>Russulales</taxon>
        <taxon>Auriscalpiaceae</taxon>
        <taxon>Auriscalpium</taxon>
    </lineage>
</organism>
<accession>A0ACB8RR45</accession>
<evidence type="ECO:0000313" key="2">
    <source>
        <dbReference type="Proteomes" id="UP000814033"/>
    </source>
</evidence>
<reference evidence="1" key="2">
    <citation type="journal article" date="2022" name="New Phytol.">
        <title>Evolutionary transition to the ectomycorrhizal habit in the genomes of a hyperdiverse lineage of mushroom-forming fungi.</title>
        <authorList>
            <person name="Looney B."/>
            <person name="Miyauchi S."/>
            <person name="Morin E."/>
            <person name="Drula E."/>
            <person name="Courty P.E."/>
            <person name="Kohler A."/>
            <person name="Kuo A."/>
            <person name="LaButti K."/>
            <person name="Pangilinan J."/>
            <person name="Lipzen A."/>
            <person name="Riley R."/>
            <person name="Andreopoulos W."/>
            <person name="He G."/>
            <person name="Johnson J."/>
            <person name="Nolan M."/>
            <person name="Tritt A."/>
            <person name="Barry K.W."/>
            <person name="Grigoriev I.V."/>
            <person name="Nagy L.G."/>
            <person name="Hibbett D."/>
            <person name="Henrissat B."/>
            <person name="Matheny P.B."/>
            <person name="Labbe J."/>
            <person name="Martin F.M."/>
        </authorList>
    </citation>
    <scope>NUCLEOTIDE SEQUENCE</scope>
    <source>
        <strain evidence="1">FP105234-sp</strain>
    </source>
</reference>
<proteinExistence type="predicted"/>
<dbReference type="Proteomes" id="UP000814033">
    <property type="component" value="Unassembled WGS sequence"/>
</dbReference>
<evidence type="ECO:0000313" key="1">
    <source>
        <dbReference type="EMBL" id="KAI0046392.1"/>
    </source>
</evidence>
<sequence length="363" mass="39440">MTVGFSGLREWVRWLQQVTVLYSPPLPSTLPRPLCPISHHVAPSMLRSSGVSYPSPSSQGAPVPASSRPGRAQGGGPTCSDVTHGAACPELTINMNPKKKHEADQQYSEAEPGHYLMHWGGADQGDGHEHRKEGGGIKRVGGWRATIWPASPPSSSPPATVFNSASPFNGLEESYRSRSVDSEISVASLATVTSRSVSVVKSANSQNSYKMKMNTYDVPLPFQRRNITGFRNFTLCRGHQKAVHTVAFSPDGRRILSGSHDNTVRIWDAETGQPGGRLLEGHKYVVRSIAFSPDWKRVVLFSSDKIIRIWDAETGQPVGIPLVGHTGPVMFVAFSPDGRHIVSGSSDNTIRVWDAETDEKPGQ</sequence>
<reference evidence="1" key="1">
    <citation type="submission" date="2021-02" db="EMBL/GenBank/DDBJ databases">
        <authorList>
            <consortium name="DOE Joint Genome Institute"/>
            <person name="Ahrendt S."/>
            <person name="Looney B.P."/>
            <person name="Miyauchi S."/>
            <person name="Morin E."/>
            <person name="Drula E."/>
            <person name="Courty P.E."/>
            <person name="Chicoki N."/>
            <person name="Fauchery L."/>
            <person name="Kohler A."/>
            <person name="Kuo A."/>
            <person name="Labutti K."/>
            <person name="Pangilinan J."/>
            <person name="Lipzen A."/>
            <person name="Riley R."/>
            <person name="Andreopoulos W."/>
            <person name="He G."/>
            <person name="Johnson J."/>
            <person name="Barry K.W."/>
            <person name="Grigoriev I.V."/>
            <person name="Nagy L."/>
            <person name="Hibbett D."/>
            <person name="Henrissat B."/>
            <person name="Matheny P.B."/>
            <person name="Labbe J."/>
            <person name="Martin F."/>
        </authorList>
    </citation>
    <scope>NUCLEOTIDE SEQUENCE</scope>
    <source>
        <strain evidence="1">FP105234-sp</strain>
    </source>
</reference>
<dbReference type="EMBL" id="MU275927">
    <property type="protein sequence ID" value="KAI0046392.1"/>
    <property type="molecule type" value="Genomic_DNA"/>
</dbReference>
<name>A0ACB8RR45_9AGAM</name>